<dbReference type="CDD" id="cd07765">
    <property type="entry name" value="KRAB_A-box"/>
    <property type="match status" value="1"/>
</dbReference>
<dbReference type="PANTHER" id="PTHR23232:SF133">
    <property type="entry name" value="RIKEN CDNA 1700020N01 GENE"/>
    <property type="match status" value="1"/>
</dbReference>
<dbReference type="GO" id="GO:0006355">
    <property type="term" value="P:regulation of DNA-templated transcription"/>
    <property type="evidence" value="ECO:0007669"/>
    <property type="project" value="InterPro"/>
</dbReference>
<evidence type="ECO:0000259" key="2">
    <source>
        <dbReference type="PROSITE" id="PS50805"/>
    </source>
</evidence>
<feature type="region of interest" description="Disordered" evidence="1">
    <location>
        <begin position="203"/>
        <end position="236"/>
    </location>
</feature>
<dbReference type="Proteomes" id="UP001177744">
    <property type="component" value="Unassembled WGS sequence"/>
</dbReference>
<feature type="region of interest" description="Disordered" evidence="1">
    <location>
        <begin position="158"/>
        <end position="188"/>
    </location>
</feature>
<organism evidence="3 4">
    <name type="scientific">Cnephaeus nilssonii</name>
    <name type="common">Northern bat</name>
    <name type="synonym">Eptesicus nilssonii</name>
    <dbReference type="NCBI Taxonomy" id="3371016"/>
    <lineage>
        <taxon>Eukaryota</taxon>
        <taxon>Metazoa</taxon>
        <taxon>Chordata</taxon>
        <taxon>Craniata</taxon>
        <taxon>Vertebrata</taxon>
        <taxon>Euteleostomi</taxon>
        <taxon>Mammalia</taxon>
        <taxon>Eutheria</taxon>
        <taxon>Laurasiatheria</taxon>
        <taxon>Chiroptera</taxon>
        <taxon>Yangochiroptera</taxon>
        <taxon>Vespertilionidae</taxon>
        <taxon>Cnephaeus</taxon>
    </lineage>
</organism>
<accession>A0AA40HBI4</accession>
<dbReference type="SUPFAM" id="SSF109640">
    <property type="entry name" value="KRAB domain (Kruppel-associated box)"/>
    <property type="match status" value="1"/>
</dbReference>
<sequence length="236" mass="26332">MPLRFQVPGDPGIRLRTPGMDEGKSPFLESQAVGRWSTLEDSDDRQEGMNFEDVAIAFSQEEWGLLDEAQRRLYCDVMLEVFALVSSVGCWHQTEQEDACSEESASVQVESTFMASKTLAPPTQRTHLCKRCFSVLKVILHLTESQAARIEQKAAFSDTGGRDCCSDVNPHQRQRETRGEKPRKEAMDGASFVTRCTLYISRGPPTAREAGKDWPASSGLSQPQASLNTEEPQSWQ</sequence>
<feature type="compositionally biased region" description="Polar residues" evidence="1">
    <location>
        <begin position="218"/>
        <end position="236"/>
    </location>
</feature>
<gene>
    <name evidence="3" type="ORF">QTO34_012730</name>
</gene>
<keyword evidence="4" id="KW-1185">Reference proteome</keyword>
<dbReference type="PANTHER" id="PTHR23232">
    <property type="entry name" value="KRAB DOMAIN C2H2 ZINC FINGER"/>
    <property type="match status" value="1"/>
</dbReference>
<name>A0AA40HBI4_CNENI</name>
<dbReference type="InterPro" id="IPR050169">
    <property type="entry name" value="Krueppel_C2H2_ZnF"/>
</dbReference>
<reference evidence="3" key="1">
    <citation type="submission" date="2023-06" db="EMBL/GenBank/DDBJ databases">
        <title>Reference genome for the Northern bat (Eptesicus nilssonii), a most northern bat species.</title>
        <authorList>
            <person name="Laine V.N."/>
            <person name="Pulliainen A.T."/>
            <person name="Lilley T.M."/>
        </authorList>
    </citation>
    <scope>NUCLEOTIDE SEQUENCE</scope>
    <source>
        <strain evidence="3">BLF_Eptnil</strain>
        <tissue evidence="3">Kidney</tissue>
    </source>
</reference>
<dbReference type="PROSITE" id="PS50805">
    <property type="entry name" value="KRAB"/>
    <property type="match status" value="1"/>
</dbReference>
<dbReference type="SMART" id="SM00349">
    <property type="entry name" value="KRAB"/>
    <property type="match status" value="1"/>
</dbReference>
<dbReference type="Gene3D" id="6.10.140.140">
    <property type="match status" value="1"/>
</dbReference>
<protein>
    <recommendedName>
        <fullName evidence="2">KRAB domain-containing protein</fullName>
    </recommendedName>
</protein>
<proteinExistence type="predicted"/>
<evidence type="ECO:0000313" key="4">
    <source>
        <dbReference type="Proteomes" id="UP001177744"/>
    </source>
</evidence>
<feature type="domain" description="KRAB" evidence="2">
    <location>
        <begin position="49"/>
        <end position="122"/>
    </location>
</feature>
<dbReference type="InterPro" id="IPR001909">
    <property type="entry name" value="KRAB"/>
</dbReference>
<comment type="caution">
    <text evidence="3">The sequence shown here is derived from an EMBL/GenBank/DDBJ whole genome shotgun (WGS) entry which is preliminary data.</text>
</comment>
<dbReference type="AlphaFoldDB" id="A0AA40HBI4"/>
<dbReference type="InterPro" id="IPR036051">
    <property type="entry name" value="KRAB_dom_sf"/>
</dbReference>
<dbReference type="Pfam" id="PF01352">
    <property type="entry name" value="KRAB"/>
    <property type="match status" value="1"/>
</dbReference>
<evidence type="ECO:0000313" key="3">
    <source>
        <dbReference type="EMBL" id="KAK1327822.1"/>
    </source>
</evidence>
<dbReference type="EMBL" id="JAULJE010000025">
    <property type="protein sequence ID" value="KAK1327822.1"/>
    <property type="molecule type" value="Genomic_DNA"/>
</dbReference>
<evidence type="ECO:0000256" key="1">
    <source>
        <dbReference type="SAM" id="MobiDB-lite"/>
    </source>
</evidence>
<feature type="compositionally biased region" description="Basic and acidic residues" evidence="1">
    <location>
        <begin position="173"/>
        <end position="187"/>
    </location>
</feature>